<protein>
    <recommendedName>
        <fullName evidence="3">Secreted protein</fullName>
    </recommendedName>
</protein>
<evidence type="ECO:0008006" key="3">
    <source>
        <dbReference type="Google" id="ProtNLM"/>
    </source>
</evidence>
<accession>A0ABW0BPY2</accession>
<organism evidence="1 2">
    <name type="scientific">Nocardioides taihuensis</name>
    <dbReference type="NCBI Taxonomy" id="1835606"/>
    <lineage>
        <taxon>Bacteria</taxon>
        <taxon>Bacillati</taxon>
        <taxon>Actinomycetota</taxon>
        <taxon>Actinomycetes</taxon>
        <taxon>Propionibacteriales</taxon>
        <taxon>Nocardioidaceae</taxon>
        <taxon>Nocardioides</taxon>
    </lineage>
</organism>
<sequence>MPNAASLSVIFTGSVALGSLAVTALGARAQRKHEAGLAYQERVWDAKSEVLLNAIRVSLSIVRVVGARAEMRHLAESLVAAREYIDEFSAEIEAYGSEATRKALRDLEAKIQLTLIQSNSAGMLRSVRAWKLSKVEEQDYDEARKASADERSMLDAIAHNLTEDPPVYRDAAQALIDSARKDLRDPDV</sequence>
<evidence type="ECO:0000313" key="2">
    <source>
        <dbReference type="Proteomes" id="UP001596087"/>
    </source>
</evidence>
<dbReference type="RefSeq" id="WP_378593686.1">
    <property type="nucleotide sequence ID" value="NZ_JBHSKD010000028.1"/>
</dbReference>
<evidence type="ECO:0000313" key="1">
    <source>
        <dbReference type="EMBL" id="MFC5179474.1"/>
    </source>
</evidence>
<proteinExistence type="predicted"/>
<keyword evidence="2" id="KW-1185">Reference proteome</keyword>
<reference evidence="2" key="1">
    <citation type="journal article" date="2019" name="Int. J. Syst. Evol. Microbiol.">
        <title>The Global Catalogue of Microorganisms (GCM) 10K type strain sequencing project: providing services to taxonomists for standard genome sequencing and annotation.</title>
        <authorList>
            <consortium name="The Broad Institute Genomics Platform"/>
            <consortium name="The Broad Institute Genome Sequencing Center for Infectious Disease"/>
            <person name="Wu L."/>
            <person name="Ma J."/>
        </authorList>
    </citation>
    <scope>NUCLEOTIDE SEQUENCE [LARGE SCALE GENOMIC DNA]</scope>
    <source>
        <strain evidence="2">DFY41</strain>
    </source>
</reference>
<name>A0ABW0BPY2_9ACTN</name>
<dbReference type="Proteomes" id="UP001596087">
    <property type="component" value="Unassembled WGS sequence"/>
</dbReference>
<comment type="caution">
    <text evidence="1">The sequence shown here is derived from an EMBL/GenBank/DDBJ whole genome shotgun (WGS) entry which is preliminary data.</text>
</comment>
<gene>
    <name evidence="1" type="ORF">ACFPGP_22555</name>
</gene>
<dbReference type="EMBL" id="JBHSKD010000028">
    <property type="protein sequence ID" value="MFC5179474.1"/>
    <property type="molecule type" value="Genomic_DNA"/>
</dbReference>